<organism evidence="1 2">
    <name type="scientific">Chryseobacterium luquanense</name>
    <dbReference type="NCBI Taxonomy" id="2983766"/>
    <lineage>
        <taxon>Bacteria</taxon>
        <taxon>Pseudomonadati</taxon>
        <taxon>Bacteroidota</taxon>
        <taxon>Flavobacteriia</taxon>
        <taxon>Flavobacteriales</taxon>
        <taxon>Weeksellaceae</taxon>
        <taxon>Chryseobacterium group</taxon>
        <taxon>Chryseobacterium</taxon>
    </lineage>
</organism>
<keyword evidence="2" id="KW-1185">Reference proteome</keyword>
<dbReference type="EMBL" id="JAOVZV010000014">
    <property type="protein sequence ID" value="MCX8533108.1"/>
    <property type="molecule type" value="Genomic_DNA"/>
</dbReference>
<proteinExistence type="predicted"/>
<comment type="caution">
    <text evidence="1">The sequence shown here is derived from an EMBL/GenBank/DDBJ whole genome shotgun (WGS) entry which is preliminary data.</text>
</comment>
<name>A0ABT3Y4P2_9FLAO</name>
<gene>
    <name evidence="1" type="ORF">OEA66_12175</name>
</gene>
<sequence>MRNKKRISKRIKKIENKKLLNFYFRFDKAAKNAESATVSFLAFANGMNIVISKVQDAKEKFIGTAKLFSEHQMGIESEGKKNFI</sequence>
<evidence type="ECO:0000313" key="2">
    <source>
        <dbReference type="Proteomes" id="UP001070176"/>
    </source>
</evidence>
<evidence type="ECO:0000313" key="1">
    <source>
        <dbReference type="EMBL" id="MCX8533108.1"/>
    </source>
</evidence>
<protein>
    <submittedName>
        <fullName evidence="1">Uncharacterized protein</fullName>
    </submittedName>
</protein>
<dbReference type="Proteomes" id="UP001070176">
    <property type="component" value="Unassembled WGS sequence"/>
</dbReference>
<reference evidence="1" key="1">
    <citation type="submission" date="2022-10" db="EMBL/GenBank/DDBJ databases">
        <title>Chryseobacterium sp. nov., a novel bacterial species.</title>
        <authorList>
            <person name="Cao Y."/>
        </authorList>
    </citation>
    <scope>NUCLEOTIDE SEQUENCE</scope>
    <source>
        <strain evidence="1">KC 927</strain>
    </source>
</reference>
<accession>A0ABT3Y4P2</accession>
<dbReference type="RefSeq" id="WP_267281628.1">
    <property type="nucleotide sequence ID" value="NZ_JAOVZV010000014.1"/>
</dbReference>